<protein>
    <recommendedName>
        <fullName evidence="2">DUF6273 domain-containing protein</fullName>
    </recommendedName>
</protein>
<feature type="domain" description="DUF6273" evidence="2">
    <location>
        <begin position="84"/>
        <end position="219"/>
    </location>
</feature>
<evidence type="ECO:0000313" key="3">
    <source>
        <dbReference type="EMBL" id="MBC5664464.1"/>
    </source>
</evidence>
<keyword evidence="4" id="KW-1185">Reference proteome</keyword>
<dbReference type="RefSeq" id="WP_186855476.1">
    <property type="nucleotide sequence ID" value="NZ_JACOOY010000004.1"/>
</dbReference>
<dbReference type="Gene3D" id="3.80.10.10">
    <property type="entry name" value="Ribonuclease Inhibitor"/>
    <property type="match status" value="1"/>
</dbReference>
<feature type="signal peptide" evidence="1">
    <location>
        <begin position="1"/>
        <end position="38"/>
    </location>
</feature>
<feature type="chain" id="PRO_5046775404" description="DUF6273 domain-containing protein" evidence="1">
    <location>
        <begin position="39"/>
        <end position="475"/>
    </location>
</feature>
<dbReference type="InterPro" id="IPR032675">
    <property type="entry name" value="LRR_dom_sf"/>
</dbReference>
<keyword evidence="1" id="KW-0732">Signal</keyword>
<dbReference type="Pfam" id="PF19789">
    <property type="entry name" value="DUF6273"/>
    <property type="match status" value="1"/>
</dbReference>
<reference evidence="3 4" key="1">
    <citation type="submission" date="2020-08" db="EMBL/GenBank/DDBJ databases">
        <title>Genome public.</title>
        <authorList>
            <person name="Liu C."/>
            <person name="Sun Q."/>
        </authorList>
    </citation>
    <scope>NUCLEOTIDE SEQUENCE [LARGE SCALE GENOMIC DNA]</scope>
    <source>
        <strain evidence="3 4">NSJ-36</strain>
    </source>
</reference>
<gene>
    <name evidence="3" type="ORF">H8S07_04075</name>
</gene>
<evidence type="ECO:0000256" key="1">
    <source>
        <dbReference type="SAM" id="SignalP"/>
    </source>
</evidence>
<dbReference type="EMBL" id="JACOOY010000004">
    <property type="protein sequence ID" value="MBC5664464.1"/>
    <property type="molecule type" value="Genomic_DNA"/>
</dbReference>
<sequence length="475" mass="52955">MKKKNKEKKWHASVKKSVFCMAACLTLAGLAKPWDVHAAVLGEDMKQGNILELQSGDWKEDYVVLNPTETNVGTSGTFVMLNGYYDKIMFDEKGESNAWEGSSAQKYCTEYYRKLPVTVKDRVIGVRTTDTESGSAWLDVSNIDGTKTDKDKVFFLSFKEYDAYRTGANLSSGYKWLLRCPGTDCSEYHDYIGVVDNDGSIHNYSIEHLIAARPGFNLRLPSDICAVKTEKDGVTVWKADADKLGHTYGAPVYEWSKDNRGCTGTIRCEICGESIVEKATVFVTSEKKPTAKENGMDVYTAIFPDERFQTQVKNISIEKLPSKTETKSKKITAGAKYTIAGSVYKVLSPKAKTVSIVKAKNVKSYTISSTVKIQGKTFKVTQIETKAFKDSKIVKVTIGKNVKVLKPKAFAGSKVTKVILKTKNLKKSTIKNCMKSSKVKTIQVKVGTKKENKKILKAYKKFFKKSVLGRSVRLF</sequence>
<organism evidence="3 4">
    <name type="scientific">Dorea hominis</name>
    <dbReference type="NCBI Taxonomy" id="2763040"/>
    <lineage>
        <taxon>Bacteria</taxon>
        <taxon>Bacillati</taxon>
        <taxon>Bacillota</taxon>
        <taxon>Clostridia</taxon>
        <taxon>Lachnospirales</taxon>
        <taxon>Lachnospiraceae</taxon>
        <taxon>Dorea</taxon>
    </lineage>
</organism>
<comment type="caution">
    <text evidence="3">The sequence shown here is derived from an EMBL/GenBank/DDBJ whole genome shotgun (WGS) entry which is preliminary data.</text>
</comment>
<accession>A0ABR7ESZ1</accession>
<dbReference type="InterPro" id="IPR046240">
    <property type="entry name" value="DUF6273"/>
</dbReference>
<dbReference type="Proteomes" id="UP000647235">
    <property type="component" value="Unassembled WGS sequence"/>
</dbReference>
<evidence type="ECO:0000313" key="4">
    <source>
        <dbReference type="Proteomes" id="UP000647235"/>
    </source>
</evidence>
<name>A0ABR7ESZ1_9FIRM</name>
<proteinExistence type="predicted"/>
<evidence type="ECO:0000259" key="2">
    <source>
        <dbReference type="Pfam" id="PF19789"/>
    </source>
</evidence>